<dbReference type="InterPro" id="IPR009875">
    <property type="entry name" value="PilZ_domain"/>
</dbReference>
<dbReference type="GO" id="GO:0035438">
    <property type="term" value="F:cyclic-di-GMP binding"/>
    <property type="evidence" value="ECO:0007669"/>
    <property type="project" value="InterPro"/>
</dbReference>
<dbReference type="KEGG" id="sus:Acid_7128"/>
<dbReference type="Gene3D" id="2.40.10.220">
    <property type="entry name" value="predicted glycosyltransferase like domains"/>
    <property type="match status" value="1"/>
</dbReference>
<dbReference type="EMBL" id="CP000473">
    <property type="protein sequence ID" value="ABJ88039.1"/>
    <property type="molecule type" value="Genomic_DNA"/>
</dbReference>
<evidence type="ECO:0000313" key="2">
    <source>
        <dbReference type="EMBL" id="ABJ88039.1"/>
    </source>
</evidence>
<reference evidence="2" key="1">
    <citation type="submission" date="2006-10" db="EMBL/GenBank/DDBJ databases">
        <title>Complete sequence of Solibacter usitatus Ellin6076.</title>
        <authorList>
            <consortium name="US DOE Joint Genome Institute"/>
            <person name="Copeland A."/>
            <person name="Lucas S."/>
            <person name="Lapidus A."/>
            <person name="Barry K."/>
            <person name="Detter J.C."/>
            <person name="Glavina del Rio T."/>
            <person name="Hammon N."/>
            <person name="Israni S."/>
            <person name="Dalin E."/>
            <person name="Tice H."/>
            <person name="Pitluck S."/>
            <person name="Thompson L.S."/>
            <person name="Brettin T."/>
            <person name="Bruce D."/>
            <person name="Han C."/>
            <person name="Tapia R."/>
            <person name="Gilna P."/>
            <person name="Schmutz J."/>
            <person name="Larimer F."/>
            <person name="Land M."/>
            <person name="Hauser L."/>
            <person name="Kyrpides N."/>
            <person name="Mikhailova N."/>
            <person name="Janssen P.H."/>
            <person name="Kuske C.R."/>
            <person name="Richardson P."/>
        </authorList>
    </citation>
    <scope>NUCLEOTIDE SEQUENCE</scope>
    <source>
        <strain evidence="2">Ellin6076</strain>
    </source>
</reference>
<sequence>MIISTDTNSAYIGGLPERRGTNRFPVQQNVRYRVIQSRNDKITGSGTTLNMGSGGILFTTEEKLAIGRMVEVSVNWPARLDGVCPLQFVATGRVVRSESDKAAVRIERYEFKTCSTQTFSAAAL</sequence>
<dbReference type="AlphaFoldDB" id="Q01QN1"/>
<evidence type="ECO:0000259" key="1">
    <source>
        <dbReference type="Pfam" id="PF07238"/>
    </source>
</evidence>
<gene>
    <name evidence="2" type="ordered locus">Acid_7128</name>
</gene>
<name>Q01QN1_SOLUE</name>
<dbReference type="Pfam" id="PF07238">
    <property type="entry name" value="PilZ"/>
    <property type="match status" value="1"/>
</dbReference>
<dbReference type="InParanoid" id="Q01QN1"/>
<accession>Q01QN1</accession>
<protein>
    <submittedName>
        <fullName evidence="2">Type IV pilus assembly PilZ</fullName>
    </submittedName>
</protein>
<proteinExistence type="predicted"/>
<dbReference type="eggNOG" id="ENOG502ZDZ3">
    <property type="taxonomic scope" value="Bacteria"/>
</dbReference>
<feature type="domain" description="PilZ" evidence="1">
    <location>
        <begin position="17"/>
        <end position="106"/>
    </location>
</feature>
<organism evidence="2">
    <name type="scientific">Solibacter usitatus (strain Ellin6076)</name>
    <dbReference type="NCBI Taxonomy" id="234267"/>
    <lineage>
        <taxon>Bacteria</taxon>
        <taxon>Pseudomonadati</taxon>
        <taxon>Acidobacteriota</taxon>
        <taxon>Terriglobia</taxon>
        <taxon>Bryobacterales</taxon>
        <taxon>Solibacteraceae</taxon>
        <taxon>Candidatus Solibacter</taxon>
    </lineage>
</organism>
<dbReference type="HOGENOM" id="CLU_1874069_0_0_0"/>